<dbReference type="InterPro" id="IPR031100">
    <property type="entry name" value="LOG_fam"/>
</dbReference>
<dbReference type="GO" id="GO:0016799">
    <property type="term" value="F:hydrolase activity, hydrolyzing N-glycosyl compounds"/>
    <property type="evidence" value="ECO:0007669"/>
    <property type="project" value="TreeGrafter"/>
</dbReference>
<dbReference type="NCBIfam" id="TIGR00730">
    <property type="entry name" value="Rossman fold protein, TIGR00730 family"/>
    <property type="match status" value="1"/>
</dbReference>
<comment type="caution">
    <text evidence="3">The sequence shown here is derived from an EMBL/GenBank/DDBJ whole genome shotgun (WGS) entry which is preliminary data.</text>
</comment>
<proteinExistence type="inferred from homology"/>
<comment type="similarity">
    <text evidence="1 2">Belongs to the LOG family.</text>
</comment>
<dbReference type="GO" id="GO:0005829">
    <property type="term" value="C:cytosol"/>
    <property type="evidence" value="ECO:0007669"/>
    <property type="project" value="TreeGrafter"/>
</dbReference>
<reference evidence="3 4" key="1">
    <citation type="journal article" date="2015" name="Genome Announc.">
        <title>Expanding the biotechnology potential of lactobacilli through comparative genomics of 213 strains and associated genera.</title>
        <authorList>
            <person name="Sun Z."/>
            <person name="Harris H.M."/>
            <person name="McCann A."/>
            <person name="Guo C."/>
            <person name="Argimon S."/>
            <person name="Zhang W."/>
            <person name="Yang X."/>
            <person name="Jeffery I.B."/>
            <person name="Cooney J.C."/>
            <person name="Kagawa T.F."/>
            <person name="Liu W."/>
            <person name="Song Y."/>
            <person name="Salvetti E."/>
            <person name="Wrobel A."/>
            <person name="Rasinkangas P."/>
            <person name="Parkhill J."/>
            <person name="Rea M.C."/>
            <person name="O'Sullivan O."/>
            <person name="Ritari J."/>
            <person name="Douillard F.P."/>
            <person name="Paul Ross R."/>
            <person name="Yang R."/>
            <person name="Briner A.E."/>
            <person name="Felis G.E."/>
            <person name="de Vos W.M."/>
            <person name="Barrangou R."/>
            <person name="Klaenhammer T.R."/>
            <person name="Caufield P.W."/>
            <person name="Cui Y."/>
            <person name="Zhang H."/>
            <person name="O'Toole P.W."/>
        </authorList>
    </citation>
    <scope>NUCLEOTIDE SEQUENCE [LARGE SCALE GENOMIC DNA]</scope>
    <source>
        <strain evidence="3 4">DSM 21115</strain>
    </source>
</reference>
<dbReference type="EMBL" id="AYGX02000165">
    <property type="protein sequence ID" value="KRO24040.1"/>
    <property type="molecule type" value="Genomic_DNA"/>
</dbReference>
<evidence type="ECO:0000313" key="4">
    <source>
        <dbReference type="Proteomes" id="UP000050920"/>
    </source>
</evidence>
<dbReference type="GO" id="GO:0009691">
    <property type="term" value="P:cytokinin biosynthetic process"/>
    <property type="evidence" value="ECO:0007669"/>
    <property type="project" value="UniProtKB-UniRule"/>
</dbReference>
<keyword evidence="2" id="KW-0378">Hydrolase</keyword>
<accession>A0A0R2NDZ6</accession>
<dbReference type="Pfam" id="PF03641">
    <property type="entry name" value="Lysine_decarbox"/>
    <property type="match status" value="1"/>
</dbReference>
<dbReference type="InterPro" id="IPR005269">
    <property type="entry name" value="LOG"/>
</dbReference>
<evidence type="ECO:0000313" key="3">
    <source>
        <dbReference type="EMBL" id="KRO24040.1"/>
    </source>
</evidence>
<dbReference type="EC" id="3.2.2.n1" evidence="2"/>
<organism evidence="3 4">
    <name type="scientific">Lactiplantibacillus fabifermentans DSM 21115</name>
    <dbReference type="NCBI Taxonomy" id="1413187"/>
    <lineage>
        <taxon>Bacteria</taxon>
        <taxon>Bacillati</taxon>
        <taxon>Bacillota</taxon>
        <taxon>Bacilli</taxon>
        <taxon>Lactobacillales</taxon>
        <taxon>Lactobacillaceae</taxon>
        <taxon>Lactiplantibacillus</taxon>
    </lineage>
</organism>
<keyword evidence="4" id="KW-1185">Reference proteome</keyword>
<evidence type="ECO:0000256" key="2">
    <source>
        <dbReference type="RuleBase" id="RU363015"/>
    </source>
</evidence>
<dbReference type="AlphaFoldDB" id="A0A0R2NDZ6"/>
<dbReference type="Gene3D" id="3.40.50.450">
    <property type="match status" value="1"/>
</dbReference>
<dbReference type="PANTHER" id="PTHR31223">
    <property type="entry name" value="LOG FAMILY PROTEIN YJL055W"/>
    <property type="match status" value="1"/>
</dbReference>
<dbReference type="Proteomes" id="UP000050920">
    <property type="component" value="Unassembled WGS sequence"/>
</dbReference>
<dbReference type="SUPFAM" id="SSF102405">
    <property type="entry name" value="MCP/YpsA-like"/>
    <property type="match status" value="1"/>
</dbReference>
<gene>
    <name evidence="3" type="ORF">DY78_GL001704</name>
</gene>
<name>A0A0R2NDZ6_9LACO</name>
<dbReference type="PANTHER" id="PTHR31223:SF70">
    <property type="entry name" value="LOG FAMILY PROTEIN YJL055W"/>
    <property type="match status" value="1"/>
</dbReference>
<evidence type="ECO:0000256" key="1">
    <source>
        <dbReference type="ARBA" id="ARBA00006763"/>
    </source>
</evidence>
<sequence>MKILGGLIMAIHNVCVFCGSNSGLDPQFSEKTTELGHYLADNDYQLVYGGGDHGLMGKVAEATLDHQGRVIGIIPHFLVERGLAMDGLTTFVETKTMTERKEKMLHLADAFIVLPGGFGTFEEFMQMLSWSQMDIHQKPIALYNIDGFFNPLVEMLSNTTKMGFAPAENMDLFIDGHTLADIFTGFESFKHVLPNKYTN</sequence>
<protein>
    <recommendedName>
        <fullName evidence="2">Cytokinin riboside 5'-monophosphate phosphoribohydrolase</fullName>
        <ecNumber evidence="2">3.2.2.n1</ecNumber>
    </recommendedName>
</protein>
<keyword evidence="2" id="KW-0203">Cytokinin biosynthesis</keyword>